<reference evidence="4 5" key="1">
    <citation type="submission" date="2020-08" db="EMBL/GenBank/DDBJ databases">
        <title>Genomic Encyclopedia of Type Strains, Phase IV (KMG-IV): sequencing the most valuable type-strain genomes for metagenomic binning, comparative biology and taxonomic classification.</title>
        <authorList>
            <person name="Goeker M."/>
        </authorList>
    </citation>
    <scope>NUCLEOTIDE SEQUENCE [LARGE SCALE GENOMIC DNA]</scope>
    <source>
        <strain evidence="4 5">DSM 14552</strain>
    </source>
</reference>
<dbReference type="InterPro" id="IPR019734">
    <property type="entry name" value="TPR_rpt"/>
</dbReference>
<dbReference type="Proteomes" id="UP000562395">
    <property type="component" value="Unassembled WGS sequence"/>
</dbReference>
<dbReference type="AlphaFoldDB" id="A0A7W6EWQ0"/>
<comment type="caution">
    <text evidence="4">The sequence shown here is derived from an EMBL/GenBank/DDBJ whole genome shotgun (WGS) entry which is preliminary data.</text>
</comment>
<dbReference type="Gene3D" id="1.25.40.10">
    <property type="entry name" value="Tetratricopeptide repeat domain"/>
    <property type="match status" value="3"/>
</dbReference>
<keyword evidence="2 3" id="KW-0802">TPR repeat</keyword>
<name>A0A7W6EWQ0_9SPHN</name>
<dbReference type="PROSITE" id="PS50005">
    <property type="entry name" value="TPR"/>
    <property type="match status" value="2"/>
</dbReference>
<evidence type="ECO:0000256" key="3">
    <source>
        <dbReference type="PROSITE-ProRule" id="PRU00339"/>
    </source>
</evidence>
<dbReference type="SUPFAM" id="SSF48452">
    <property type="entry name" value="TPR-like"/>
    <property type="match status" value="2"/>
</dbReference>
<protein>
    <submittedName>
        <fullName evidence="4">Tetratricopeptide (TPR) repeat protein</fullName>
    </submittedName>
</protein>
<feature type="repeat" description="TPR" evidence="3">
    <location>
        <begin position="84"/>
        <end position="117"/>
    </location>
</feature>
<evidence type="ECO:0000313" key="5">
    <source>
        <dbReference type="Proteomes" id="UP000562395"/>
    </source>
</evidence>
<proteinExistence type="predicted"/>
<keyword evidence="5" id="KW-1185">Reference proteome</keyword>
<evidence type="ECO:0000313" key="4">
    <source>
        <dbReference type="EMBL" id="MBB3861079.1"/>
    </source>
</evidence>
<dbReference type="PANTHER" id="PTHR45586:SF1">
    <property type="entry name" value="LIPOPOLYSACCHARIDE ASSEMBLY PROTEIN B"/>
    <property type="match status" value="1"/>
</dbReference>
<feature type="repeat" description="TPR" evidence="3">
    <location>
        <begin position="254"/>
        <end position="287"/>
    </location>
</feature>
<dbReference type="PANTHER" id="PTHR45586">
    <property type="entry name" value="TPR REPEAT-CONTAINING PROTEIN PA4667"/>
    <property type="match status" value="1"/>
</dbReference>
<dbReference type="SMART" id="SM00028">
    <property type="entry name" value="TPR"/>
    <property type="match status" value="6"/>
</dbReference>
<dbReference type="Pfam" id="PF13432">
    <property type="entry name" value="TPR_16"/>
    <property type="match status" value="1"/>
</dbReference>
<keyword evidence="1" id="KW-0677">Repeat</keyword>
<dbReference type="InterPro" id="IPR051012">
    <property type="entry name" value="CellSynth/LPSAsmb/PSIAsmb"/>
</dbReference>
<gene>
    <name evidence="4" type="ORF">GGQ88_002351</name>
</gene>
<evidence type="ECO:0000256" key="2">
    <source>
        <dbReference type="ARBA" id="ARBA00022803"/>
    </source>
</evidence>
<accession>A0A7W6EWQ0</accession>
<dbReference type="EMBL" id="JACICY010000005">
    <property type="protein sequence ID" value="MBB3861079.1"/>
    <property type="molecule type" value="Genomic_DNA"/>
</dbReference>
<evidence type="ECO:0000256" key="1">
    <source>
        <dbReference type="ARBA" id="ARBA00022737"/>
    </source>
</evidence>
<dbReference type="InterPro" id="IPR011990">
    <property type="entry name" value="TPR-like_helical_dom_sf"/>
</dbReference>
<sequence length="515" mass="55176">MLACLPAQGSLRAQVYADALVKARSALAKGDGIAAEAPLRAAVRGGAKIDLVRAELGEALLMQGDRRQAREVLYGGNFAPASAAHGWHLRGRLELVEGHLPDAGQAFDRALRLNGNDPALWVDIARLRYTGGEQAQAIEAADHAVKLAPRDPRALELRGLMIREQYGLFAALPWFEAGLRVAPDDVGLLGEYAATLGDIGQYKAMLVVCRKLATVDPGNVRALYLQAVLAARAGQTTLARQILLKTGTKLRDLPAAILLNGILEYRAGNTNLAVGHFDRLLRLQPDNLQARMLLVRALRRQGLDVEALAAADPWAQQDFAPPYLLQLTGEAYVSTGRKREAASFLSRAQEVGESAVAPIQPGQPLGTLALAYGDAPNLAATAVPYIRALIAAGDDAQAIAVADRLQRANPGAADAWLLLGDTRLWADDKLGALDNYGRAASIRFNLATLLRIDDAMRSLGRTAEANAMLARYLRQNPGNPQALKLLAFGRRSLGDNDGAARIEAILQSRGLRNPL</sequence>
<organism evidence="4 5">
    <name type="scientific">Novosphingobium hassiacum</name>
    <dbReference type="NCBI Taxonomy" id="173676"/>
    <lineage>
        <taxon>Bacteria</taxon>
        <taxon>Pseudomonadati</taxon>
        <taxon>Pseudomonadota</taxon>
        <taxon>Alphaproteobacteria</taxon>
        <taxon>Sphingomonadales</taxon>
        <taxon>Sphingomonadaceae</taxon>
        <taxon>Novosphingobium</taxon>
    </lineage>
</organism>